<feature type="domain" description="CKK" evidence="2">
    <location>
        <begin position="711"/>
        <end position="848"/>
    </location>
</feature>
<feature type="compositionally biased region" description="Basic and acidic residues" evidence="1">
    <location>
        <begin position="621"/>
        <end position="632"/>
    </location>
</feature>
<dbReference type="Pfam" id="PF08683">
    <property type="entry name" value="CAMSAP_CKK"/>
    <property type="match status" value="1"/>
</dbReference>
<sequence>MHSAHVTYGSLPTTSTALSLCVDYAAEWCAGESAYEGDLFDDPERVEAALRESAAVGVAPASAGVAEVVASRRDALRLVAKPVELRADPESANSERWLLPQLSGLLGALRGTSGCVLLSASNGVALAICCRGDGGAVDEDREGDDAGELRGALGSVCFDPAPRPLFRLRGASALRFTSVRGLQLHVLAVLSSVDDGSDDRTASLALVVSPRRDDGARLRRMEVDATRIRRAEKKRAIERQRAEVAALRSRRDVAPAAAGARLHGVRGGRPVPTSRSRRSRRTTPPRARSAAAPDGDAAAASDAPFPADAAFSVDAPAWADAPPARARAPPRRRRRRRRAARGVVPVRDRGLLDASGSPPPYAAPAGYFPDDAPGFDDAAAAARGPGRRRARQRARALEAMRYDEDRLDVATPFRAERGGDDGVALDRTDALGDADEVLLQSARAAERTSFARRSGPPSRRRRPRRPRRSRTSARSSPRRSTSRAGPPSRRSRSGPSKGGGASAGARASIPDLGAVLSAALDEPGRPAAAPPSRGADDAQRALLAAANDDRRADRRPRLRRATRRRARAAAPRRARRCPRRCPRRRPRRRPRSRPRRRRPRDRAPRRLGATFGVVSGGAAPLEREYRRGERLPAPRRPGAGTPPRRAASSTASPRPRAADDASDPFPRRPRREEDARKARERLARMERSTPRRARARAAPDDDDNARGAARRDAPPPAAKRLSNRRALTNALTQICLAGPHCANQLNLALEALDRSHADNHLVVLKDDAVHTFRGLYALRRGRAAGTSGGPFVDAEKIYGRGPARFGEEHVMKFLKFNSAARAFTPLPSKSFSFTTDAAVLALRPKQAY</sequence>
<organism evidence="3 4">
    <name type="scientific">Aureococcus anophagefferens</name>
    <name type="common">Harmful bloom alga</name>
    <dbReference type="NCBI Taxonomy" id="44056"/>
    <lineage>
        <taxon>Eukaryota</taxon>
        <taxon>Sar</taxon>
        <taxon>Stramenopiles</taxon>
        <taxon>Ochrophyta</taxon>
        <taxon>Pelagophyceae</taxon>
        <taxon>Pelagomonadales</taxon>
        <taxon>Pelagomonadaceae</taxon>
        <taxon>Aureococcus</taxon>
    </lineage>
</organism>
<dbReference type="SUPFAM" id="SSF50346">
    <property type="entry name" value="PRC-barrel domain"/>
    <property type="match status" value="1"/>
</dbReference>
<evidence type="ECO:0000256" key="1">
    <source>
        <dbReference type="SAM" id="MobiDB-lite"/>
    </source>
</evidence>
<dbReference type="PANTHER" id="PTHR21595:SF0">
    <property type="entry name" value="PATRONIN"/>
    <property type="match status" value="1"/>
</dbReference>
<feature type="region of interest" description="Disordered" evidence="1">
    <location>
        <begin position="442"/>
        <end position="507"/>
    </location>
</feature>
<evidence type="ECO:0000313" key="3">
    <source>
        <dbReference type="EMBL" id="KAK7242484.1"/>
    </source>
</evidence>
<feature type="compositionally biased region" description="Basic residues" evidence="1">
    <location>
        <begin position="328"/>
        <end position="340"/>
    </location>
</feature>
<evidence type="ECO:0000313" key="4">
    <source>
        <dbReference type="Proteomes" id="UP001363151"/>
    </source>
</evidence>
<accession>A0ABR1G1R3</accession>
<dbReference type="InterPro" id="IPR032940">
    <property type="entry name" value="CAMSAP"/>
</dbReference>
<dbReference type="Proteomes" id="UP001363151">
    <property type="component" value="Unassembled WGS sequence"/>
</dbReference>
<reference evidence="3 4" key="1">
    <citation type="submission" date="2024-03" db="EMBL/GenBank/DDBJ databases">
        <title>Aureococcus anophagefferens CCMP1851 and Kratosvirus quantuckense: Draft genome of a second virus-susceptible host strain in the model system.</title>
        <authorList>
            <person name="Chase E."/>
            <person name="Truchon A.R."/>
            <person name="Schepens W."/>
            <person name="Wilhelm S.W."/>
        </authorList>
    </citation>
    <scope>NUCLEOTIDE SEQUENCE [LARGE SCALE GENOMIC DNA]</scope>
    <source>
        <strain evidence="3 4">CCMP1851</strain>
    </source>
</reference>
<dbReference type="EMBL" id="JBBJCI010000142">
    <property type="protein sequence ID" value="KAK7242484.1"/>
    <property type="molecule type" value="Genomic_DNA"/>
</dbReference>
<proteinExistence type="predicted"/>
<dbReference type="PROSITE" id="PS51508">
    <property type="entry name" value="CKK"/>
    <property type="match status" value="1"/>
</dbReference>
<dbReference type="InterPro" id="IPR011033">
    <property type="entry name" value="PRC_barrel-like_sf"/>
</dbReference>
<feature type="compositionally biased region" description="Low complexity" evidence="1">
    <location>
        <begin position="284"/>
        <end position="302"/>
    </location>
</feature>
<feature type="compositionally biased region" description="Low complexity" evidence="1">
    <location>
        <begin position="636"/>
        <end position="655"/>
    </location>
</feature>
<dbReference type="Gene3D" id="3.10.20.360">
    <property type="entry name" value="CKK domain"/>
    <property type="match status" value="1"/>
</dbReference>
<dbReference type="InterPro" id="IPR038209">
    <property type="entry name" value="CKK_dom_sf"/>
</dbReference>
<dbReference type="SMART" id="SM01051">
    <property type="entry name" value="CAMSAP_CKK"/>
    <property type="match status" value="1"/>
</dbReference>
<dbReference type="PANTHER" id="PTHR21595">
    <property type="entry name" value="PATRONIN"/>
    <property type="match status" value="1"/>
</dbReference>
<feature type="compositionally biased region" description="Basic and acidic residues" evidence="1">
    <location>
        <begin position="670"/>
        <end position="689"/>
    </location>
</feature>
<feature type="region of interest" description="Disordered" evidence="1">
    <location>
        <begin position="247"/>
        <end position="302"/>
    </location>
</feature>
<feature type="region of interest" description="Disordered" evidence="1">
    <location>
        <begin position="320"/>
        <end position="342"/>
    </location>
</feature>
<feature type="compositionally biased region" description="Basic residues" evidence="1">
    <location>
        <begin position="458"/>
        <end position="481"/>
    </location>
</feature>
<protein>
    <submittedName>
        <fullName evidence="3">Calmodulin regulated spectrin-associated protein</fullName>
    </submittedName>
</protein>
<keyword evidence="4" id="KW-1185">Reference proteome</keyword>
<dbReference type="InterPro" id="IPR014797">
    <property type="entry name" value="CKK_CAMSAP"/>
</dbReference>
<comment type="caution">
    <text evidence="3">The sequence shown here is derived from an EMBL/GenBank/DDBJ whole genome shotgun (WGS) entry which is preliminary data.</text>
</comment>
<name>A0ABR1G1R3_AURAN</name>
<evidence type="ECO:0000259" key="2">
    <source>
        <dbReference type="PROSITE" id="PS51508"/>
    </source>
</evidence>
<feature type="region of interest" description="Disordered" evidence="1">
    <location>
        <begin position="521"/>
        <end position="724"/>
    </location>
</feature>
<feature type="compositionally biased region" description="Basic residues" evidence="1">
    <location>
        <begin position="553"/>
        <end position="605"/>
    </location>
</feature>
<gene>
    <name evidence="3" type="ORF">SO694_00017133</name>
</gene>